<gene>
    <name evidence="1" type="ORF">FWK35_00019111</name>
</gene>
<dbReference type="Proteomes" id="UP000478052">
    <property type="component" value="Unassembled WGS sequence"/>
</dbReference>
<proteinExistence type="predicted"/>
<sequence>MATVSPIVILNKNTVRREKTMGNPAKRILSSTSSNSPTYEDKKNKVFVTPNRFKVLQMEEQDNVSCKQNLSSLHKLPKTLPEPSKKTLPNIVLTNVTDFIMI</sequence>
<evidence type="ECO:0000313" key="1">
    <source>
        <dbReference type="EMBL" id="KAF0748270.1"/>
    </source>
</evidence>
<organism evidence="1 2">
    <name type="scientific">Aphis craccivora</name>
    <name type="common">Cowpea aphid</name>
    <dbReference type="NCBI Taxonomy" id="307492"/>
    <lineage>
        <taxon>Eukaryota</taxon>
        <taxon>Metazoa</taxon>
        <taxon>Ecdysozoa</taxon>
        <taxon>Arthropoda</taxon>
        <taxon>Hexapoda</taxon>
        <taxon>Insecta</taxon>
        <taxon>Pterygota</taxon>
        <taxon>Neoptera</taxon>
        <taxon>Paraneoptera</taxon>
        <taxon>Hemiptera</taxon>
        <taxon>Sternorrhyncha</taxon>
        <taxon>Aphidomorpha</taxon>
        <taxon>Aphidoidea</taxon>
        <taxon>Aphididae</taxon>
        <taxon>Aphidini</taxon>
        <taxon>Aphis</taxon>
        <taxon>Aphis</taxon>
    </lineage>
</organism>
<dbReference type="AlphaFoldDB" id="A0A6G0Y381"/>
<name>A0A6G0Y381_APHCR</name>
<dbReference type="EMBL" id="VUJU01006546">
    <property type="protein sequence ID" value="KAF0748270.1"/>
    <property type="molecule type" value="Genomic_DNA"/>
</dbReference>
<accession>A0A6G0Y381</accession>
<protein>
    <submittedName>
        <fullName evidence="1">PRE C2HC domain-containing protein</fullName>
    </submittedName>
</protein>
<reference evidence="1 2" key="1">
    <citation type="submission" date="2019-08" db="EMBL/GenBank/DDBJ databases">
        <title>Whole genome of Aphis craccivora.</title>
        <authorList>
            <person name="Voronova N.V."/>
            <person name="Shulinski R.S."/>
            <person name="Bandarenka Y.V."/>
            <person name="Zhorov D.G."/>
            <person name="Warner D."/>
        </authorList>
    </citation>
    <scope>NUCLEOTIDE SEQUENCE [LARGE SCALE GENOMIC DNA]</scope>
    <source>
        <strain evidence="1">180601</strain>
        <tissue evidence="1">Whole Body</tissue>
    </source>
</reference>
<evidence type="ECO:0000313" key="2">
    <source>
        <dbReference type="Proteomes" id="UP000478052"/>
    </source>
</evidence>
<keyword evidence="2" id="KW-1185">Reference proteome</keyword>
<comment type="caution">
    <text evidence="1">The sequence shown here is derived from an EMBL/GenBank/DDBJ whole genome shotgun (WGS) entry which is preliminary data.</text>
</comment>